<accession>A0A7D5NB83</accession>
<evidence type="ECO:0000313" key="6">
    <source>
        <dbReference type="EMBL" id="QLH50514.1"/>
    </source>
</evidence>
<dbReference type="Gene3D" id="2.170.150.20">
    <property type="entry name" value="Peptide methionine sulfoxide reductase"/>
    <property type="match status" value="1"/>
</dbReference>
<dbReference type="Proteomes" id="UP000021315">
    <property type="component" value="Unassembled WGS sequence"/>
</dbReference>
<dbReference type="Proteomes" id="UP000509684">
    <property type="component" value="Chromosome"/>
</dbReference>
<dbReference type="InterPro" id="IPR011057">
    <property type="entry name" value="Mss4-like_sf"/>
</dbReference>
<protein>
    <recommendedName>
        <fullName evidence="1">peptide-methionine (R)-S-oxide reductase</fullName>
        <ecNumber evidence="1">1.8.4.12</ecNumber>
    </recommendedName>
</protein>
<feature type="domain" description="MsrB" evidence="4">
    <location>
        <begin position="7"/>
        <end position="134"/>
    </location>
</feature>
<dbReference type="KEGG" id="acog:HWD57_12520"/>
<reference evidence="6 8" key="2">
    <citation type="journal article" date="2019" name="Microbiome">
        <title>Annotated bacterial chromosomes from frame-shift-corrected long-read metagenomic data.</title>
        <authorList>
            <person name="Arumugam K."/>
            <person name="Bagci C."/>
            <person name="Bessarab I."/>
            <person name="Beier S."/>
            <person name="Buchfink B."/>
            <person name="Gorska A."/>
            <person name="Qiu G."/>
            <person name="Huson D.H."/>
            <person name="Williams R.B.H."/>
        </authorList>
    </citation>
    <scope>NUCLEOTIDE SEQUENCE [LARGE SCALE GENOMIC DNA]</scope>
    <source>
        <strain evidence="6">SSA1</strain>
    </source>
</reference>
<dbReference type="SUPFAM" id="SSF51316">
    <property type="entry name" value="Mss4-like"/>
    <property type="match status" value="1"/>
</dbReference>
<gene>
    <name evidence="5" type="primary">msrB_1</name>
    <name evidence="6" type="synonym">msrB</name>
    <name evidence="5" type="ORF">AW06_000392</name>
    <name evidence="6" type="ORF">HWD57_12520</name>
</gene>
<evidence type="ECO:0000259" key="4">
    <source>
        <dbReference type="PROSITE" id="PS51790"/>
    </source>
</evidence>
<dbReference type="EMBL" id="JDST02000007">
    <property type="protein sequence ID" value="KFB78286.1"/>
    <property type="molecule type" value="Genomic_DNA"/>
</dbReference>
<dbReference type="AlphaFoldDB" id="A0A080MBE3"/>
<evidence type="ECO:0000256" key="2">
    <source>
        <dbReference type="ARBA" id="ARBA00023002"/>
    </source>
</evidence>
<keyword evidence="2 5" id="KW-0560">Oxidoreductase</keyword>
<sequence>MNRYSRNEAAIAELNAEQYRVTQQNGTEYPGTGEYMPNHAPGISVDIVSGKLLSASSDKLEFGCGWPSFPKPMISSHLLKLNNMMNNMSHGMIRAEVHSAHGDSHPGHVFPDDPQGRGGLRCCIDSASLRFIALERMATEGYAEYIDQVEVK</sequence>
<dbReference type="InterPro" id="IPR028427">
    <property type="entry name" value="Met_Sox_Rdtase_MsrB"/>
</dbReference>
<dbReference type="GO" id="GO:0030091">
    <property type="term" value="P:protein repair"/>
    <property type="evidence" value="ECO:0007669"/>
    <property type="project" value="InterPro"/>
</dbReference>
<dbReference type="PANTHER" id="PTHR10173">
    <property type="entry name" value="METHIONINE SULFOXIDE REDUCTASE"/>
    <property type="match status" value="1"/>
</dbReference>
<dbReference type="RefSeq" id="WP_034944719.1">
    <property type="nucleotide sequence ID" value="NZ_JDST02000007.1"/>
</dbReference>
<name>A0A080MBE3_9PROT</name>
<dbReference type="NCBIfam" id="TIGR00357">
    <property type="entry name" value="peptide-methionine (R)-S-oxide reductase MsrB"/>
    <property type="match status" value="1"/>
</dbReference>
<evidence type="ECO:0000313" key="7">
    <source>
        <dbReference type="Proteomes" id="UP000021315"/>
    </source>
</evidence>
<dbReference type="STRING" id="1453999.AW06_000392"/>
<proteinExistence type="predicted"/>
<evidence type="ECO:0000256" key="1">
    <source>
        <dbReference type="ARBA" id="ARBA00012499"/>
    </source>
</evidence>
<dbReference type="GO" id="GO:0005737">
    <property type="term" value="C:cytoplasm"/>
    <property type="evidence" value="ECO:0007669"/>
    <property type="project" value="TreeGrafter"/>
</dbReference>
<reference evidence="5 7" key="1">
    <citation type="submission" date="2014-02" db="EMBL/GenBank/DDBJ databases">
        <title>Expanding our view of genomic diversity in Candidatus Accumulibacter clades.</title>
        <authorList>
            <person name="Skennerton C.T."/>
            <person name="Barr J.J."/>
            <person name="Slater F.R."/>
            <person name="Bond P.L."/>
            <person name="Tyson G.W."/>
        </authorList>
    </citation>
    <scope>NUCLEOTIDE SEQUENCE [LARGE SCALE GENOMIC DNA]</scope>
    <source>
        <strain evidence="7">SK-02</strain>
    </source>
</reference>
<dbReference type="PROSITE" id="PS51790">
    <property type="entry name" value="MSRB"/>
    <property type="match status" value="1"/>
</dbReference>
<dbReference type="Pfam" id="PF01641">
    <property type="entry name" value="SelR"/>
    <property type="match status" value="1"/>
</dbReference>
<evidence type="ECO:0000313" key="8">
    <source>
        <dbReference type="Proteomes" id="UP000509684"/>
    </source>
</evidence>
<accession>A0A080MBE3</accession>
<evidence type="ECO:0000313" key="5">
    <source>
        <dbReference type="EMBL" id="KFB78286.1"/>
    </source>
</evidence>
<dbReference type="InterPro" id="IPR002579">
    <property type="entry name" value="Met_Sox_Rdtase_MsrB_dom"/>
</dbReference>
<organism evidence="5 7">
    <name type="scientific">Candidatus Accumulibacter cognatus</name>
    <dbReference type="NCBI Taxonomy" id="2954383"/>
    <lineage>
        <taxon>Bacteria</taxon>
        <taxon>Pseudomonadati</taxon>
        <taxon>Pseudomonadota</taxon>
        <taxon>Betaproteobacteria</taxon>
        <taxon>Candidatus Accumulibacter</taxon>
    </lineage>
</organism>
<comment type="catalytic activity">
    <reaction evidence="3">
        <text>L-methionyl-[protein] + [thioredoxin]-disulfide + H2O = L-methionyl-(R)-S-oxide-[protein] + [thioredoxin]-dithiol</text>
        <dbReference type="Rhea" id="RHEA:24164"/>
        <dbReference type="Rhea" id="RHEA-COMP:10698"/>
        <dbReference type="Rhea" id="RHEA-COMP:10700"/>
        <dbReference type="Rhea" id="RHEA-COMP:12313"/>
        <dbReference type="Rhea" id="RHEA-COMP:12314"/>
        <dbReference type="ChEBI" id="CHEBI:15377"/>
        <dbReference type="ChEBI" id="CHEBI:16044"/>
        <dbReference type="ChEBI" id="CHEBI:29950"/>
        <dbReference type="ChEBI" id="CHEBI:45764"/>
        <dbReference type="ChEBI" id="CHEBI:50058"/>
        <dbReference type="EC" id="1.8.4.12"/>
    </reaction>
</comment>
<dbReference type="EMBL" id="CP058708">
    <property type="protein sequence ID" value="QLH50514.1"/>
    <property type="molecule type" value="Genomic_DNA"/>
</dbReference>
<dbReference type="EC" id="1.8.4.12" evidence="1"/>
<dbReference type="GO" id="GO:0006979">
    <property type="term" value="P:response to oxidative stress"/>
    <property type="evidence" value="ECO:0007669"/>
    <property type="project" value="InterPro"/>
</dbReference>
<reference evidence="6" key="3">
    <citation type="submission" date="2020-06" db="EMBL/GenBank/DDBJ databases">
        <authorList>
            <person name="Arumugam K."/>
            <person name="Besarab I."/>
            <person name="Haryono M."/>
            <person name="Bagci C."/>
            <person name="Beier S."/>
            <person name="Buchfink B."/>
            <person name="Gorska A."/>
            <person name="Qiu G."/>
            <person name="Huson D.H."/>
            <person name="Williams R.B."/>
        </authorList>
    </citation>
    <scope>NUCLEOTIDE SEQUENCE</scope>
    <source>
        <strain evidence="6">SSA1</strain>
    </source>
</reference>
<dbReference type="PANTHER" id="PTHR10173:SF59">
    <property type="entry name" value="PEPTIDE METHIONINE SULFOXIDE REDUCTASE MSRA_MSRB"/>
    <property type="match status" value="1"/>
</dbReference>
<evidence type="ECO:0000256" key="3">
    <source>
        <dbReference type="ARBA" id="ARBA00048488"/>
    </source>
</evidence>
<keyword evidence="7" id="KW-1185">Reference proteome</keyword>
<dbReference type="GO" id="GO:0033743">
    <property type="term" value="F:peptide-methionine (R)-S-oxide reductase activity"/>
    <property type="evidence" value="ECO:0007669"/>
    <property type="project" value="UniProtKB-EC"/>
</dbReference>